<evidence type="ECO:0000313" key="3">
    <source>
        <dbReference type="Proteomes" id="UP000199062"/>
    </source>
</evidence>
<dbReference type="Proteomes" id="UP000199062">
    <property type="component" value="Unassembled WGS sequence"/>
</dbReference>
<evidence type="ECO:0000256" key="1">
    <source>
        <dbReference type="SAM" id="Phobius"/>
    </source>
</evidence>
<evidence type="ECO:0000313" key="2">
    <source>
        <dbReference type="EMBL" id="SFR90533.1"/>
    </source>
</evidence>
<feature type="transmembrane region" description="Helical" evidence="1">
    <location>
        <begin position="12"/>
        <end position="36"/>
    </location>
</feature>
<dbReference type="EMBL" id="FOZK01000001">
    <property type="protein sequence ID" value="SFR90533.1"/>
    <property type="molecule type" value="Genomic_DNA"/>
</dbReference>
<name>A0A1I6KH38_9EURY</name>
<proteinExistence type="predicted"/>
<reference evidence="2 3" key="1">
    <citation type="submission" date="2016-10" db="EMBL/GenBank/DDBJ databases">
        <authorList>
            <person name="de Groot N.N."/>
        </authorList>
    </citation>
    <scope>NUCLEOTIDE SEQUENCE [LARGE SCALE GENOMIC DNA]</scope>
    <source>
        <strain evidence="2 3">CGMCC 1.10457</strain>
    </source>
</reference>
<organism evidence="2 3">
    <name type="scientific">Halomicrobium zhouii</name>
    <dbReference type="NCBI Taxonomy" id="767519"/>
    <lineage>
        <taxon>Archaea</taxon>
        <taxon>Methanobacteriati</taxon>
        <taxon>Methanobacteriota</taxon>
        <taxon>Stenosarchaea group</taxon>
        <taxon>Halobacteria</taxon>
        <taxon>Halobacteriales</taxon>
        <taxon>Haloarculaceae</taxon>
        <taxon>Halomicrobium</taxon>
    </lineage>
</organism>
<feature type="transmembrane region" description="Helical" evidence="1">
    <location>
        <begin position="79"/>
        <end position="102"/>
    </location>
</feature>
<sequence>MTGLVLQSTAGSATMLSLLTFLGILVSVVLSVVILVKGIQGYSQTGDVALPGLAAGILLLSGAPLLLNVLLTSLTGTGLGTVTVLTNLTQLLGLALITYVIYHT</sequence>
<feature type="transmembrane region" description="Helical" evidence="1">
    <location>
        <begin position="48"/>
        <end position="67"/>
    </location>
</feature>
<gene>
    <name evidence="2" type="ORF">SAMN05216559_0803</name>
</gene>
<dbReference type="AlphaFoldDB" id="A0A1I6KH38"/>
<dbReference type="STRING" id="767519.SAMN05216559_0803"/>
<accession>A0A1I6KH38</accession>
<dbReference type="PRINTS" id="PR00173">
    <property type="entry name" value="EDTRNSPORT"/>
</dbReference>
<keyword evidence="3" id="KW-1185">Reference proteome</keyword>
<protein>
    <submittedName>
        <fullName evidence="2">Uncharacterized protein</fullName>
    </submittedName>
</protein>
<keyword evidence="1" id="KW-1133">Transmembrane helix</keyword>
<keyword evidence="1" id="KW-0812">Transmembrane</keyword>
<keyword evidence="1" id="KW-0472">Membrane</keyword>
<dbReference type="RefSeq" id="WP_089814090.1">
    <property type="nucleotide sequence ID" value="NZ_FOZK01000001.1"/>
</dbReference>